<evidence type="ECO:0000313" key="2">
    <source>
        <dbReference type="EMBL" id="NHZ66197.1"/>
    </source>
</evidence>
<evidence type="ECO:0000313" key="3">
    <source>
        <dbReference type="Proteomes" id="UP000610594"/>
    </source>
</evidence>
<comment type="caution">
    <text evidence="2">The sequence shown here is derived from an EMBL/GenBank/DDBJ whole genome shotgun (WGS) entry which is preliminary data.</text>
</comment>
<dbReference type="InterPro" id="IPR024442">
    <property type="entry name" value="Transposase_Zn_ribbon"/>
</dbReference>
<proteinExistence type="predicted"/>
<evidence type="ECO:0000259" key="1">
    <source>
        <dbReference type="Pfam" id="PF12760"/>
    </source>
</evidence>
<organism evidence="2 3">
    <name type="scientific">Massilia genomosp. 1</name>
    <dbReference type="NCBI Taxonomy" id="2609280"/>
    <lineage>
        <taxon>Bacteria</taxon>
        <taxon>Pseudomonadati</taxon>
        <taxon>Pseudomonadota</taxon>
        <taxon>Betaproteobacteria</taxon>
        <taxon>Burkholderiales</taxon>
        <taxon>Oxalobacteraceae</taxon>
        <taxon>Telluria group</taxon>
        <taxon>Massilia</taxon>
    </lineage>
</organism>
<reference evidence="2 3" key="1">
    <citation type="submission" date="2019-10" db="EMBL/GenBank/DDBJ databases">
        <title>Taxonomy of Antarctic Massilia spp.: description of Massilia rubra sp. nov., Massilia aquatica sp. nov., Massilia mucilaginosa sp. nov., Massilia frigida sp. nov. isolated from streams, lakes and regoliths.</title>
        <authorList>
            <person name="Holochova P."/>
            <person name="Sedlacek I."/>
            <person name="Kralova S."/>
            <person name="Maslanova I."/>
            <person name="Busse H.-J."/>
            <person name="Stankova E."/>
            <person name="Vrbovska V."/>
            <person name="Kovarovic V."/>
            <person name="Bartak M."/>
            <person name="Svec P."/>
            <person name="Pantucek R."/>
        </authorList>
    </citation>
    <scope>NUCLEOTIDE SEQUENCE [LARGE SCALE GENOMIC DNA]</scope>
    <source>
        <strain evidence="2 3">CCM 8694</strain>
    </source>
</reference>
<protein>
    <recommendedName>
        <fullName evidence="1">Transposase zinc-ribbon domain-containing protein</fullName>
    </recommendedName>
</protein>
<feature type="domain" description="Transposase zinc-ribbon" evidence="1">
    <location>
        <begin position="37"/>
        <end position="82"/>
    </location>
</feature>
<dbReference type="EMBL" id="WHJF01000119">
    <property type="protein sequence ID" value="NHZ66197.1"/>
    <property type="molecule type" value="Genomic_DNA"/>
</dbReference>
<name>A0ABX0MTX0_9BURK</name>
<dbReference type="Proteomes" id="UP000610594">
    <property type="component" value="Unassembled WGS sequence"/>
</dbReference>
<keyword evidence="3" id="KW-1185">Reference proteome</keyword>
<sequence length="155" mass="17853">MHMRARWRRREKIMATMNRVQFQAGMSVTQFMELYGTQAQCEAALEKIRWRDGFVCPMCARNDHYVVWHGKAKTFQCQACRCQTTLTSGTIFHSSKLPLTKWFQAMYFLTQAKNNVAALELMRLIGASCKTSGTDENCLAAQAKRWEWAPISGMI</sequence>
<gene>
    <name evidence="2" type="ORF">F1735_28555</name>
</gene>
<accession>A0ABX0MTX0</accession>
<dbReference type="Pfam" id="PF12760">
    <property type="entry name" value="Zn_ribbon_IS1595"/>
    <property type="match status" value="1"/>
</dbReference>